<dbReference type="InterPro" id="IPR018874">
    <property type="entry name" value="Phage_Mx8_p63_C"/>
</dbReference>
<reference evidence="2 3" key="1">
    <citation type="journal article" date="2019" name="Syst. Appl. Microbiol.">
        <title>Characterization of Bifidobacterium species in feaces of the Egyptian fruit bat: Description of B. vespertilionis sp. nov. and B. rousetti sp. nov.</title>
        <authorList>
            <person name="Modesto M."/>
            <person name="Satti M."/>
            <person name="Watanabe K."/>
            <person name="Puglisi E."/>
            <person name="Morelli L."/>
            <person name="Huang C.-H."/>
            <person name="Liou J.-S."/>
            <person name="Miyashita M."/>
            <person name="Tamura T."/>
            <person name="Saito S."/>
            <person name="Mori K."/>
            <person name="Huang L."/>
            <person name="Sciavilla P."/>
            <person name="Sandri C."/>
            <person name="Spiezio C."/>
            <person name="Vitali F."/>
            <person name="Cavalieri D."/>
            <person name="Perpetuini G."/>
            <person name="Tofalo R."/>
            <person name="Bonetti A."/>
            <person name="Arita M."/>
            <person name="Mattarelli P."/>
        </authorList>
    </citation>
    <scope>NUCLEOTIDE SEQUENCE [LARGE SCALE GENOMIC DNA]</scope>
    <source>
        <strain evidence="2 3">RST17</strain>
    </source>
</reference>
<dbReference type="Pfam" id="PF10546">
    <property type="entry name" value="P63C"/>
    <property type="match status" value="1"/>
</dbReference>
<protein>
    <recommendedName>
        <fullName evidence="1">Bacteriophage Mx8 p63 C-terminal domain-containing protein</fullName>
    </recommendedName>
</protein>
<proteinExistence type="predicted"/>
<evidence type="ECO:0000313" key="2">
    <source>
        <dbReference type="EMBL" id="KAA8827186.1"/>
    </source>
</evidence>
<name>A0A5M9ZHX6_9BIFI</name>
<accession>A0A5M9ZHX6</accession>
<feature type="domain" description="Bacteriophage Mx8 p63 C-terminal" evidence="1">
    <location>
        <begin position="170"/>
        <end position="265"/>
    </location>
</feature>
<organism evidence="2 3">
    <name type="scientific">Bifidobacterium myosotis</name>
    <dbReference type="NCBI Taxonomy" id="1630166"/>
    <lineage>
        <taxon>Bacteria</taxon>
        <taxon>Bacillati</taxon>
        <taxon>Actinomycetota</taxon>
        <taxon>Actinomycetes</taxon>
        <taxon>Bifidobacteriales</taxon>
        <taxon>Bifidobacteriaceae</taxon>
        <taxon>Bifidobacterium</taxon>
    </lineage>
</organism>
<gene>
    <name evidence="2" type="ORF">EMO91_09035</name>
</gene>
<dbReference type="AlphaFoldDB" id="A0A5M9ZHX6"/>
<dbReference type="RefSeq" id="WP_150379655.1">
    <property type="nucleotide sequence ID" value="NZ_RZUH01000007.1"/>
</dbReference>
<sequence length="311" mass="35003">MGENESTGTEVCHYGGVVRIGDTEIVCGVTEDKTRLLSERGVCEALGLKRGGSHWLRQKEGSNLPVYASAENLYPFIDYRLYDRLTHPRLFRIAGQGGAGANGVEAAALPGICSVYLRARKDGKLTASQQHVADRAEVLLVALAETAIDALVDEATGYQAVRQRDELQRLLSKYIAEELQPWAKRFPDEFYRQIFRLRGWNWEALGGEHGKRPRIVGKLTNEIVYERLPAGVLDELRRRNPPDENGRRKHKHHQYLTEDIGDKNLEAQITADIALMRISKTWTGFMSYLDKAYPKKGVAQGELDIDPDELD</sequence>
<evidence type="ECO:0000313" key="3">
    <source>
        <dbReference type="Proteomes" id="UP000410049"/>
    </source>
</evidence>
<dbReference type="EMBL" id="RZUH01000007">
    <property type="protein sequence ID" value="KAA8827186.1"/>
    <property type="molecule type" value="Genomic_DNA"/>
</dbReference>
<comment type="caution">
    <text evidence="2">The sequence shown here is derived from an EMBL/GenBank/DDBJ whole genome shotgun (WGS) entry which is preliminary data.</text>
</comment>
<evidence type="ECO:0000259" key="1">
    <source>
        <dbReference type="Pfam" id="PF10546"/>
    </source>
</evidence>
<dbReference type="Proteomes" id="UP000410049">
    <property type="component" value="Unassembled WGS sequence"/>
</dbReference>